<reference evidence="1" key="1">
    <citation type="submission" date="2021-06" db="EMBL/GenBank/DDBJ databases">
        <authorList>
            <person name="Kallberg Y."/>
            <person name="Tangrot J."/>
            <person name="Rosling A."/>
        </authorList>
    </citation>
    <scope>NUCLEOTIDE SEQUENCE</scope>
    <source>
        <strain evidence="1">UK204</strain>
    </source>
</reference>
<feature type="non-terminal residue" evidence="1">
    <location>
        <position position="1"/>
    </location>
</feature>
<dbReference type="AlphaFoldDB" id="A0A9N8YPH2"/>
<keyword evidence="2" id="KW-1185">Reference proteome</keyword>
<proteinExistence type="predicted"/>
<dbReference type="OrthoDB" id="2441216at2759"/>
<evidence type="ECO:0000313" key="2">
    <source>
        <dbReference type="Proteomes" id="UP000789570"/>
    </source>
</evidence>
<organism evidence="1 2">
    <name type="scientific">Funneliformis caledonium</name>
    <dbReference type="NCBI Taxonomy" id="1117310"/>
    <lineage>
        <taxon>Eukaryota</taxon>
        <taxon>Fungi</taxon>
        <taxon>Fungi incertae sedis</taxon>
        <taxon>Mucoromycota</taxon>
        <taxon>Glomeromycotina</taxon>
        <taxon>Glomeromycetes</taxon>
        <taxon>Glomerales</taxon>
        <taxon>Glomeraceae</taxon>
        <taxon>Funneliformis</taxon>
    </lineage>
</organism>
<comment type="caution">
    <text evidence="1">The sequence shown here is derived from an EMBL/GenBank/DDBJ whole genome shotgun (WGS) entry which is preliminary data.</text>
</comment>
<dbReference type="EMBL" id="CAJVPQ010000080">
    <property type="protein sequence ID" value="CAG8443661.1"/>
    <property type="molecule type" value="Genomic_DNA"/>
</dbReference>
<evidence type="ECO:0000313" key="1">
    <source>
        <dbReference type="EMBL" id="CAG8443661.1"/>
    </source>
</evidence>
<dbReference type="Proteomes" id="UP000789570">
    <property type="component" value="Unassembled WGS sequence"/>
</dbReference>
<accession>A0A9N8YPH2</accession>
<name>A0A9N8YPH2_9GLOM</name>
<sequence>AQDYCELKDTFQKSKTYSYKPSALDILTKKISLFLLDYFKEIYKNRGKTTLKETVDSRCLSTEYSVNIVPLPDSYATLIEEENEAVEEVEANRSQEVHTEFINTLSHVNTW</sequence>
<protein>
    <submittedName>
        <fullName evidence="1">5676_t:CDS:1</fullName>
    </submittedName>
</protein>
<gene>
    <name evidence="1" type="ORF">FCALED_LOCUS736</name>
</gene>